<name>A0A835R8R1_VANPL</name>
<evidence type="ECO:0000313" key="2">
    <source>
        <dbReference type="EMBL" id="KAG0484289.1"/>
    </source>
</evidence>
<dbReference type="SUPFAM" id="SSF56672">
    <property type="entry name" value="DNA/RNA polymerases"/>
    <property type="match status" value="1"/>
</dbReference>
<dbReference type="AlphaFoldDB" id="A0A835R8R1"/>
<evidence type="ECO:0000313" key="3">
    <source>
        <dbReference type="Proteomes" id="UP000636800"/>
    </source>
</evidence>
<protein>
    <recommendedName>
        <fullName evidence="1">Reverse transcriptase domain-containing protein</fullName>
    </recommendedName>
</protein>
<dbReference type="PROSITE" id="PS50878">
    <property type="entry name" value="RT_POL"/>
    <property type="match status" value="1"/>
</dbReference>
<gene>
    <name evidence="2" type="ORF">HPP92_008368</name>
</gene>
<dbReference type="OrthoDB" id="694709at2759"/>
<sequence length="262" mass="29747">MREDIIRCCILFFSDRRMPCSWKDTLVVLIPKRQGACKTEHFRPISLCNLIYKIVARILVNRLKTVLPSIIASEQGAFVPGRTISDNIFIAQEMATRMHSSSSETGFMAIKLDLEQAYDSVRWDFIVEMMHLMGFPLVWIDWVRACIEAPRFGVLLNGVRLPWIQASRGLRQGCPLSPYLFTIVTEFFSMIAHKYEEKTLLGFRCSADAPVVSHLLYADDIILYATAAHVSVGAVKKLLSRFTKHTGLKVNLGKSSIYLREA</sequence>
<organism evidence="2 3">
    <name type="scientific">Vanilla planifolia</name>
    <name type="common">Vanilla</name>
    <dbReference type="NCBI Taxonomy" id="51239"/>
    <lineage>
        <taxon>Eukaryota</taxon>
        <taxon>Viridiplantae</taxon>
        <taxon>Streptophyta</taxon>
        <taxon>Embryophyta</taxon>
        <taxon>Tracheophyta</taxon>
        <taxon>Spermatophyta</taxon>
        <taxon>Magnoliopsida</taxon>
        <taxon>Liliopsida</taxon>
        <taxon>Asparagales</taxon>
        <taxon>Orchidaceae</taxon>
        <taxon>Vanilloideae</taxon>
        <taxon>Vanilleae</taxon>
        <taxon>Vanilla</taxon>
    </lineage>
</organism>
<evidence type="ECO:0000259" key="1">
    <source>
        <dbReference type="PROSITE" id="PS50878"/>
    </source>
</evidence>
<dbReference type="InterPro" id="IPR043128">
    <property type="entry name" value="Rev_trsase/Diguanyl_cyclase"/>
</dbReference>
<dbReference type="Gene3D" id="3.30.70.270">
    <property type="match status" value="1"/>
</dbReference>
<dbReference type="Pfam" id="PF00078">
    <property type="entry name" value="RVT_1"/>
    <property type="match status" value="1"/>
</dbReference>
<comment type="caution">
    <text evidence="2">The sequence shown here is derived from an EMBL/GenBank/DDBJ whole genome shotgun (WGS) entry which is preliminary data.</text>
</comment>
<dbReference type="EMBL" id="JADCNL010000004">
    <property type="protein sequence ID" value="KAG0484289.1"/>
    <property type="molecule type" value="Genomic_DNA"/>
</dbReference>
<dbReference type="CDD" id="cd01650">
    <property type="entry name" value="RT_nLTR_like"/>
    <property type="match status" value="1"/>
</dbReference>
<dbReference type="Proteomes" id="UP000636800">
    <property type="component" value="Unassembled WGS sequence"/>
</dbReference>
<keyword evidence="3" id="KW-1185">Reference proteome</keyword>
<dbReference type="InterPro" id="IPR000477">
    <property type="entry name" value="RT_dom"/>
</dbReference>
<reference evidence="2 3" key="1">
    <citation type="journal article" date="2020" name="Nat. Food">
        <title>A phased Vanilla planifolia genome enables genetic improvement of flavour and production.</title>
        <authorList>
            <person name="Hasing T."/>
            <person name="Tang H."/>
            <person name="Brym M."/>
            <person name="Khazi F."/>
            <person name="Huang T."/>
            <person name="Chambers A.H."/>
        </authorList>
    </citation>
    <scope>NUCLEOTIDE SEQUENCE [LARGE SCALE GENOMIC DNA]</scope>
    <source>
        <tissue evidence="2">Leaf</tissue>
    </source>
</reference>
<dbReference type="InterPro" id="IPR043502">
    <property type="entry name" value="DNA/RNA_pol_sf"/>
</dbReference>
<accession>A0A835R8R1</accession>
<proteinExistence type="predicted"/>
<feature type="domain" description="Reverse transcriptase" evidence="1">
    <location>
        <begin position="11"/>
        <end position="262"/>
    </location>
</feature>
<dbReference type="PANTHER" id="PTHR19446">
    <property type="entry name" value="REVERSE TRANSCRIPTASES"/>
    <property type="match status" value="1"/>
</dbReference>